<evidence type="ECO:0000259" key="2">
    <source>
        <dbReference type="Pfam" id="PF03313"/>
    </source>
</evidence>
<dbReference type="Pfam" id="PF13192">
    <property type="entry name" value="Thioredoxin_3"/>
    <property type="match status" value="1"/>
</dbReference>
<dbReference type="InterPro" id="IPR036249">
    <property type="entry name" value="Thioredoxin-like_sf"/>
</dbReference>
<proteinExistence type="inferred from homology"/>
<dbReference type="Proteomes" id="UP000654573">
    <property type="component" value="Unassembled WGS sequence"/>
</dbReference>
<evidence type="ECO:0000313" key="5">
    <source>
        <dbReference type="Proteomes" id="UP000654573"/>
    </source>
</evidence>
<accession>A0ABR7FIZ5</accession>
<feature type="domain" description="Thioredoxin-like fold" evidence="3">
    <location>
        <begin position="11"/>
        <end position="83"/>
    </location>
</feature>
<comment type="similarity">
    <text evidence="1">Belongs to the UPF0597 family.</text>
</comment>
<dbReference type="PANTHER" id="PTHR30501:SF2">
    <property type="entry name" value="UPF0597 PROTEIN YHAM"/>
    <property type="match status" value="1"/>
</dbReference>
<organism evidence="4 5">
    <name type="scientific">Blautia celeris</name>
    <dbReference type="NCBI Taxonomy" id="2763026"/>
    <lineage>
        <taxon>Bacteria</taxon>
        <taxon>Bacillati</taxon>
        <taxon>Bacillota</taxon>
        <taxon>Clostridia</taxon>
        <taxon>Lachnospirales</taxon>
        <taxon>Lachnospiraceae</taxon>
        <taxon>Blautia</taxon>
    </lineage>
</organism>
<dbReference type="Pfam" id="PF03313">
    <property type="entry name" value="SDH_alpha"/>
    <property type="match status" value="1"/>
</dbReference>
<dbReference type="EMBL" id="JACOOU010000014">
    <property type="protein sequence ID" value="MBC5675180.1"/>
    <property type="molecule type" value="Genomic_DNA"/>
</dbReference>
<feature type="domain" description="Serine dehydratase-like alpha subunit" evidence="2">
    <location>
        <begin position="181"/>
        <end position="512"/>
    </location>
</feature>
<keyword evidence="5" id="KW-1185">Reference proteome</keyword>
<dbReference type="HAMAP" id="MF_01845">
    <property type="entry name" value="UPF0597"/>
    <property type="match status" value="1"/>
</dbReference>
<evidence type="ECO:0000256" key="1">
    <source>
        <dbReference type="HAMAP-Rule" id="MF_01845"/>
    </source>
</evidence>
<reference evidence="4 5" key="1">
    <citation type="submission" date="2020-08" db="EMBL/GenBank/DDBJ databases">
        <title>Genome public.</title>
        <authorList>
            <person name="Liu C."/>
            <person name="Sun Q."/>
        </authorList>
    </citation>
    <scope>NUCLEOTIDE SEQUENCE [LARGE SCALE GENOMIC DNA]</scope>
    <source>
        <strain evidence="4 5">NSJ-34</strain>
    </source>
</reference>
<dbReference type="PROSITE" id="PS51354">
    <property type="entry name" value="GLUTAREDOXIN_2"/>
    <property type="match status" value="1"/>
</dbReference>
<dbReference type="InterPro" id="IPR005130">
    <property type="entry name" value="Ser_deHydtase-like_asu"/>
</dbReference>
<dbReference type="Gene3D" id="3.40.30.10">
    <property type="entry name" value="Glutaredoxin"/>
    <property type="match status" value="1"/>
</dbReference>
<dbReference type="PANTHER" id="PTHR30501">
    <property type="entry name" value="UPF0597 PROTEIN YHAM"/>
    <property type="match status" value="1"/>
</dbReference>
<protein>
    <recommendedName>
        <fullName evidence="1">UPF0597 protein H8S76_23390</fullName>
    </recommendedName>
</protein>
<evidence type="ECO:0000313" key="4">
    <source>
        <dbReference type="EMBL" id="MBC5675180.1"/>
    </source>
</evidence>
<gene>
    <name evidence="4" type="ORF">H8S76_23390</name>
</gene>
<dbReference type="InterPro" id="IPR021144">
    <property type="entry name" value="UPF0597"/>
</dbReference>
<comment type="caution">
    <text evidence="4">The sequence shown here is derived from an EMBL/GenBank/DDBJ whole genome shotgun (WGS) entry which is preliminary data.</text>
</comment>
<name>A0ABR7FIZ5_9FIRM</name>
<evidence type="ECO:0000259" key="3">
    <source>
        <dbReference type="Pfam" id="PF13192"/>
    </source>
</evidence>
<dbReference type="InterPro" id="IPR012336">
    <property type="entry name" value="Thioredoxin-like_fold"/>
</dbReference>
<dbReference type="SUPFAM" id="SSF52833">
    <property type="entry name" value="Thioredoxin-like"/>
    <property type="match status" value="1"/>
</dbReference>
<sequence length="517" mass="57162">MRQMKTIEMIYRVTCRYCRQAFGLMEELRRSNEKYEKIEIRFLDTERDRELPAGRKFTYVPCFYIDGEMVMEGVPTKEKIEAVFIQALQDTESRERRDRTCNKLLREEIMLALGCTEPGTIAYAAACAKEILGDIPEYMEIWVSGNILKNVKSVIIPNTGNLKGVAEAAFCGIVGGNPKRKLEVLNTLTANDADTVRKLVREESTYSIHLAEVEEPLYVRIDLRKGEHTALVEIQKSHIHITKVQKDGRDITKQYQRRECVGSTQTNEDDLKLKDIYEFAGETSTAELKDILDMQIACNRKIAEEGMKNDYGAKVGKNLLRLYKEEDAAVLAAYAAAGSDARMGGSVLPVVANCGSGNQGITIAVPISIYAEKKDKSREALHRAMIFANLISIYIKRGIGKLSAYCGAVNAGCAAVCGIAYLDQAPLAVMEDIITNTLATISGMLCDGAKPSCAAKIAMSVETGLLAYEMAKNQCRFMEGEGIVGKNADETIEAVGRIGKDGMRETDSKILEIMMGN</sequence>